<reference evidence="2 3" key="1">
    <citation type="submission" date="2019-02" db="EMBL/GenBank/DDBJ databases">
        <authorList>
            <person name="Li Y."/>
        </authorList>
    </citation>
    <scope>NUCLEOTIDE SEQUENCE [LARGE SCALE GENOMIC DNA]</scope>
    <source>
        <strain evidence="2 3">3-7</strain>
    </source>
</reference>
<comment type="caution">
    <text evidence="2">The sequence shown here is derived from an EMBL/GenBank/DDBJ whole genome shotgun (WGS) entry which is preliminary data.</text>
</comment>
<dbReference type="RefSeq" id="WP_130159663.1">
    <property type="nucleotide sequence ID" value="NZ_SGIS01000035.1"/>
</dbReference>
<protein>
    <submittedName>
        <fullName evidence="2">Uncharacterized protein</fullName>
    </submittedName>
</protein>
<dbReference type="EMBL" id="SGIS01000035">
    <property type="protein sequence ID" value="RZF61258.1"/>
    <property type="molecule type" value="Genomic_DNA"/>
</dbReference>
<organism evidence="2 3">
    <name type="scientific">Sphingomonas populi</name>
    <dbReference type="NCBI Taxonomy" id="2484750"/>
    <lineage>
        <taxon>Bacteria</taxon>
        <taxon>Pseudomonadati</taxon>
        <taxon>Pseudomonadota</taxon>
        <taxon>Alphaproteobacteria</taxon>
        <taxon>Sphingomonadales</taxon>
        <taxon>Sphingomonadaceae</taxon>
        <taxon>Sphingomonas</taxon>
    </lineage>
</organism>
<keyword evidence="1" id="KW-0732">Signal</keyword>
<accession>A0A4V2DCF0</accession>
<keyword evidence="3" id="KW-1185">Reference proteome</keyword>
<evidence type="ECO:0000313" key="3">
    <source>
        <dbReference type="Proteomes" id="UP000292085"/>
    </source>
</evidence>
<feature type="chain" id="PRO_5020802024" evidence="1">
    <location>
        <begin position="26"/>
        <end position="89"/>
    </location>
</feature>
<evidence type="ECO:0000256" key="1">
    <source>
        <dbReference type="SAM" id="SignalP"/>
    </source>
</evidence>
<dbReference type="Proteomes" id="UP000292085">
    <property type="component" value="Unassembled WGS sequence"/>
</dbReference>
<sequence length="89" mass="9530">MTRIKGFIQVCTGVGLLVAATPSFAGVTTQVGYGFTRPVACASAKRSGAIAALRRGEVTGYSECQCEDSGVNTQQRWSCNVDAFYRDRD</sequence>
<gene>
    <name evidence="2" type="ORF">EWE75_18935</name>
</gene>
<evidence type="ECO:0000313" key="2">
    <source>
        <dbReference type="EMBL" id="RZF61258.1"/>
    </source>
</evidence>
<name>A0A4V2DCF0_9SPHN</name>
<proteinExistence type="predicted"/>
<dbReference type="AlphaFoldDB" id="A0A4V2DCF0"/>
<feature type="signal peptide" evidence="1">
    <location>
        <begin position="1"/>
        <end position="25"/>
    </location>
</feature>